<dbReference type="AlphaFoldDB" id="A0A183DIT6"/>
<dbReference type="Gene3D" id="1.10.510.10">
    <property type="entry name" value="Transferase(Phosphotransferase) domain 1"/>
    <property type="match status" value="1"/>
</dbReference>
<reference evidence="4" key="1">
    <citation type="submission" date="2016-06" db="UniProtKB">
        <authorList>
            <consortium name="WormBaseParasite"/>
        </authorList>
    </citation>
    <scope>IDENTIFICATION</scope>
</reference>
<dbReference type="PANTHER" id="PTHR24347">
    <property type="entry name" value="SERINE/THREONINE-PROTEIN KINASE"/>
    <property type="match status" value="1"/>
</dbReference>
<dbReference type="GO" id="GO:0004672">
    <property type="term" value="F:protein kinase activity"/>
    <property type="evidence" value="ECO:0007669"/>
    <property type="project" value="InterPro"/>
</dbReference>
<dbReference type="EMBL" id="UYRT01025678">
    <property type="protein sequence ID" value="VDK64022.1"/>
    <property type="molecule type" value="Genomic_DNA"/>
</dbReference>
<dbReference type="OrthoDB" id="5859392at2759"/>
<name>A0A183DIT6_9BILA</name>
<accession>A0A183DIT6</accession>
<dbReference type="InterPro" id="IPR000719">
    <property type="entry name" value="Prot_kinase_dom"/>
</dbReference>
<keyword evidence="3" id="KW-1185">Reference proteome</keyword>
<proteinExistence type="predicted"/>
<reference evidence="2 3" key="2">
    <citation type="submission" date="2018-11" db="EMBL/GenBank/DDBJ databases">
        <authorList>
            <consortium name="Pathogen Informatics"/>
        </authorList>
    </citation>
    <scope>NUCLEOTIDE SEQUENCE [LARGE SCALE GENOMIC DNA]</scope>
</reference>
<dbReference type="SUPFAM" id="SSF56112">
    <property type="entry name" value="Protein kinase-like (PK-like)"/>
    <property type="match status" value="1"/>
</dbReference>
<dbReference type="Proteomes" id="UP000271098">
    <property type="component" value="Unassembled WGS sequence"/>
</dbReference>
<gene>
    <name evidence="2" type="ORF">GPUH_LOCUS8625</name>
</gene>
<dbReference type="InterPro" id="IPR011009">
    <property type="entry name" value="Kinase-like_dom_sf"/>
</dbReference>
<organism evidence="4">
    <name type="scientific">Gongylonema pulchrum</name>
    <dbReference type="NCBI Taxonomy" id="637853"/>
    <lineage>
        <taxon>Eukaryota</taxon>
        <taxon>Metazoa</taxon>
        <taxon>Ecdysozoa</taxon>
        <taxon>Nematoda</taxon>
        <taxon>Chromadorea</taxon>
        <taxon>Rhabditida</taxon>
        <taxon>Spirurina</taxon>
        <taxon>Spiruromorpha</taxon>
        <taxon>Spiruroidea</taxon>
        <taxon>Gongylonematidae</taxon>
        <taxon>Gongylonema</taxon>
    </lineage>
</organism>
<evidence type="ECO:0000313" key="4">
    <source>
        <dbReference type="WBParaSite" id="GPUH_0000863701-mRNA-1"/>
    </source>
</evidence>
<dbReference type="WBParaSite" id="GPUH_0000863701-mRNA-1">
    <property type="protein sequence ID" value="GPUH_0000863701-mRNA-1"/>
    <property type="gene ID" value="GPUH_0000863701"/>
</dbReference>
<evidence type="ECO:0000313" key="3">
    <source>
        <dbReference type="Proteomes" id="UP000271098"/>
    </source>
</evidence>
<dbReference type="Pfam" id="PF00069">
    <property type="entry name" value="Pkinase"/>
    <property type="match status" value="1"/>
</dbReference>
<evidence type="ECO:0000313" key="2">
    <source>
        <dbReference type="EMBL" id="VDK64022.1"/>
    </source>
</evidence>
<evidence type="ECO:0000259" key="1">
    <source>
        <dbReference type="PROSITE" id="PS50011"/>
    </source>
</evidence>
<dbReference type="PROSITE" id="PS50011">
    <property type="entry name" value="PROTEIN_KINASE_DOM"/>
    <property type="match status" value="1"/>
</dbReference>
<protein>
    <submittedName>
        <fullName evidence="4">Protein kinase domain-containing protein</fullName>
    </submittedName>
</protein>
<feature type="domain" description="Protein kinase" evidence="1">
    <location>
        <begin position="1"/>
        <end position="94"/>
    </location>
</feature>
<dbReference type="GO" id="GO:0005524">
    <property type="term" value="F:ATP binding"/>
    <property type="evidence" value="ECO:0007669"/>
    <property type="project" value="InterPro"/>
</dbReference>
<sequence>MKRPTNPNLYWAPPEVLRTDEKQNAITAQCDMWGLGVITFCLLSGFHPFAAENDSDDELRESTINQKCNPNLIHVQATQESLRFVTWALKKDPM</sequence>